<name>A0A6M3M358_9ZZZZ</name>
<evidence type="ECO:0000259" key="2">
    <source>
        <dbReference type="PROSITE" id="PS50853"/>
    </source>
</evidence>
<dbReference type="InterPro" id="IPR015943">
    <property type="entry name" value="WD40/YVTN_repeat-like_dom_sf"/>
</dbReference>
<proteinExistence type="predicted"/>
<keyword evidence="1" id="KW-0812">Transmembrane</keyword>
<dbReference type="Gene3D" id="2.130.10.10">
    <property type="entry name" value="YVTN repeat-like/Quinoprotein amine dehydrogenase"/>
    <property type="match status" value="2"/>
</dbReference>
<gene>
    <name evidence="3" type="ORF">MM171A00648_0023</name>
</gene>
<dbReference type="InterPro" id="IPR013783">
    <property type="entry name" value="Ig-like_fold"/>
</dbReference>
<dbReference type="Pfam" id="PF00041">
    <property type="entry name" value="fn3"/>
    <property type="match status" value="1"/>
</dbReference>
<dbReference type="SUPFAM" id="SSF50939">
    <property type="entry name" value="Sialidases"/>
    <property type="match status" value="1"/>
</dbReference>
<dbReference type="CDD" id="cd00063">
    <property type="entry name" value="FN3"/>
    <property type="match status" value="1"/>
</dbReference>
<dbReference type="AlphaFoldDB" id="A0A6M3M358"/>
<dbReference type="SUPFAM" id="SSF49265">
    <property type="entry name" value="Fibronectin type III"/>
    <property type="match status" value="1"/>
</dbReference>
<keyword evidence="1" id="KW-0472">Membrane</keyword>
<accession>A0A6M3M358</accession>
<keyword evidence="1" id="KW-1133">Transmembrane helix</keyword>
<feature type="transmembrane region" description="Helical" evidence="1">
    <location>
        <begin position="1122"/>
        <end position="1143"/>
    </location>
</feature>
<evidence type="ECO:0000256" key="1">
    <source>
        <dbReference type="SAM" id="Phobius"/>
    </source>
</evidence>
<evidence type="ECO:0000313" key="3">
    <source>
        <dbReference type="EMBL" id="QJB00263.1"/>
    </source>
</evidence>
<sequence length="1149" mass="122280">MKKKIPRILGVGLAVVLVASLMLTMVALPAMAGDRKWTKTNLPAQDANGDWFWDKDIASMEQLGQTIDGVLVAAVTIGTDAFLFQSDDGGITWARIKKYTDKGGAAVIDFAFDPTEADTFYVLDAAGTVWRTNDMGSDFISITSTGLWGDTLNAIDINWVGGNAYLFGGGDFDAYRFDEYEFGTTWQSLGLLDYAFDKFFKFFTGGTGTAEWSIGPVNTSLTAKLTLPGSVSSYAFTKAYLPGLTFGTLANISYSYFIDGAESDHSSQNVNTKTGGFGMQDAYNAPHLCIQVDTTGDGVADGGFVQHDAFALVGTEDAWLVDTIEQGTESWHSSWPADGNKTFAAFQLQYPTAKVLSVSLNLGSSVVKSLSYVDNLIINGLPYDFEAGVNVLDIRTAPDFSDQTNPMVMALYTYNNSTLVDYKFGSGDWGSVVGQATLAAAATGGRFNESFPADFDSDNAGLREYFVALGDGAGGGGVYRVVGNASFNRTAGFPNDYVSVDFAGNVGNGTILAGTDDGAVIRCDDGVGGTFVAMQVQPQGNANVYLQMDEDYLENDLAFALVDGDGQAFNRQVRDRQFLAFSLMDDFADSVNDIAFGSTRFQITTNTGDTSQSLWRKDGDGWARLVYDTSGTTVIDGVETSMEFEDDETVFYWDGTQLFRSTNAGDRFIAQLTATDASITAMVAFDSSTQLVGTAGGTQRTVNNGTVWTTLVTTPASVSSFAVDPVDSDHILAGAPLPGVWESTTQGKTWSALTKGAESVTSAGAVYVAFDPVNSDVFYAAGSDGTLGGVDRWGDDGWVGIYNQPATPPNPASTAFTGLVAAESGCGTVLYVSDTTAVSVLRTLNPAAKAANVAWEQAAAGSPGVLTDLNHVEGSIELFAIGVADVWTFDDTLAYPVEDVSVSGDAATATARVNWSAMDGADNYQVQLADRDDFKTGLVADTAPLTNPGGTSFTFGTLMPGTDYYVRVRVALGSPLLSCWSATVNFQTGMGPSAWNPFVVTGLVAPAPGDKDVNPIQPLFQWNPSDDAASYEFQLADNAAFAAADTKVVKSPAYEWPGDLEYGKTYYWRVRSIKANGATSEWAMGIFTTADEAVPEQPPVVVGPPQPASPPQYIPTTYIPEYILWTIVGIGALLIIALVILIMKTRRVA</sequence>
<organism evidence="3">
    <name type="scientific">viral metagenome</name>
    <dbReference type="NCBI Taxonomy" id="1070528"/>
    <lineage>
        <taxon>unclassified sequences</taxon>
        <taxon>metagenomes</taxon>
        <taxon>organismal metagenomes</taxon>
    </lineage>
</organism>
<dbReference type="InterPro" id="IPR003961">
    <property type="entry name" value="FN3_dom"/>
</dbReference>
<dbReference type="Gene3D" id="2.60.40.10">
    <property type="entry name" value="Immunoglobulins"/>
    <property type="match status" value="2"/>
</dbReference>
<dbReference type="PROSITE" id="PS50853">
    <property type="entry name" value="FN3"/>
    <property type="match status" value="1"/>
</dbReference>
<dbReference type="EMBL" id="MT143686">
    <property type="protein sequence ID" value="QJB00263.1"/>
    <property type="molecule type" value="Genomic_DNA"/>
</dbReference>
<dbReference type="InterPro" id="IPR036116">
    <property type="entry name" value="FN3_sf"/>
</dbReference>
<protein>
    <submittedName>
        <fullName evidence="3">Putative structural protein</fullName>
    </submittedName>
</protein>
<dbReference type="InterPro" id="IPR036278">
    <property type="entry name" value="Sialidase_sf"/>
</dbReference>
<dbReference type="SUPFAM" id="SSF110296">
    <property type="entry name" value="Oligoxyloglucan reducing end-specific cellobiohydrolase"/>
    <property type="match status" value="1"/>
</dbReference>
<feature type="domain" description="Fibronectin type-III" evidence="2">
    <location>
        <begin position="896"/>
        <end position="991"/>
    </location>
</feature>
<reference evidence="3" key="1">
    <citation type="submission" date="2020-03" db="EMBL/GenBank/DDBJ databases">
        <title>The deep terrestrial virosphere.</title>
        <authorList>
            <person name="Holmfeldt K."/>
            <person name="Nilsson E."/>
            <person name="Simone D."/>
            <person name="Lopez-Fernandez M."/>
            <person name="Wu X."/>
            <person name="de Brujin I."/>
            <person name="Lundin D."/>
            <person name="Andersson A."/>
            <person name="Bertilsson S."/>
            <person name="Dopson M."/>
        </authorList>
    </citation>
    <scope>NUCLEOTIDE SEQUENCE</scope>
    <source>
        <strain evidence="3">MM171A00648</strain>
    </source>
</reference>